<dbReference type="AlphaFoldDB" id="A0AAD8AH80"/>
<accession>A0AAD8AH80</accession>
<sequence length="50" mass="5677">SVNILAEYIKTIAFIEGVSVLLISSRDAKYMYSCKINYQWLAFSTIVLSL</sequence>
<reference evidence="1" key="1">
    <citation type="journal article" date="2023" name="IScience">
        <title>Live-bearing cockroach genome reveals convergent evolutionary mechanisms linked to viviparity in insects and beyond.</title>
        <authorList>
            <person name="Fouks B."/>
            <person name="Harrison M.C."/>
            <person name="Mikhailova A.A."/>
            <person name="Marchal E."/>
            <person name="English S."/>
            <person name="Carruthers M."/>
            <person name="Jennings E.C."/>
            <person name="Chiamaka E.L."/>
            <person name="Frigard R.A."/>
            <person name="Pippel M."/>
            <person name="Attardo G.M."/>
            <person name="Benoit J.B."/>
            <person name="Bornberg-Bauer E."/>
            <person name="Tobe S.S."/>
        </authorList>
    </citation>
    <scope>NUCLEOTIDE SEQUENCE</scope>
    <source>
        <strain evidence="1">Stay&amp;Tobe</strain>
    </source>
</reference>
<dbReference type="EMBL" id="JASPKZ010000835">
    <property type="protein sequence ID" value="KAJ9599090.1"/>
    <property type="molecule type" value="Genomic_DNA"/>
</dbReference>
<evidence type="ECO:0000313" key="1">
    <source>
        <dbReference type="EMBL" id="KAJ9599090.1"/>
    </source>
</evidence>
<dbReference type="Proteomes" id="UP001233999">
    <property type="component" value="Unassembled WGS sequence"/>
</dbReference>
<organism evidence="1 2">
    <name type="scientific">Diploptera punctata</name>
    <name type="common">Pacific beetle cockroach</name>
    <dbReference type="NCBI Taxonomy" id="6984"/>
    <lineage>
        <taxon>Eukaryota</taxon>
        <taxon>Metazoa</taxon>
        <taxon>Ecdysozoa</taxon>
        <taxon>Arthropoda</taxon>
        <taxon>Hexapoda</taxon>
        <taxon>Insecta</taxon>
        <taxon>Pterygota</taxon>
        <taxon>Neoptera</taxon>
        <taxon>Polyneoptera</taxon>
        <taxon>Dictyoptera</taxon>
        <taxon>Blattodea</taxon>
        <taxon>Blaberoidea</taxon>
        <taxon>Blaberidae</taxon>
        <taxon>Diplopterinae</taxon>
        <taxon>Diploptera</taxon>
    </lineage>
</organism>
<feature type="non-terminal residue" evidence="1">
    <location>
        <position position="1"/>
    </location>
</feature>
<keyword evidence="2" id="KW-1185">Reference proteome</keyword>
<proteinExistence type="predicted"/>
<comment type="caution">
    <text evidence="1">The sequence shown here is derived from an EMBL/GenBank/DDBJ whole genome shotgun (WGS) entry which is preliminary data.</text>
</comment>
<feature type="non-terminal residue" evidence="1">
    <location>
        <position position="50"/>
    </location>
</feature>
<name>A0AAD8AH80_DIPPU</name>
<gene>
    <name evidence="1" type="ORF">L9F63_010427</name>
</gene>
<evidence type="ECO:0000313" key="2">
    <source>
        <dbReference type="Proteomes" id="UP001233999"/>
    </source>
</evidence>
<reference evidence="1" key="2">
    <citation type="submission" date="2023-05" db="EMBL/GenBank/DDBJ databases">
        <authorList>
            <person name="Fouks B."/>
        </authorList>
    </citation>
    <scope>NUCLEOTIDE SEQUENCE</scope>
    <source>
        <strain evidence="1">Stay&amp;Tobe</strain>
        <tissue evidence="1">Testes</tissue>
    </source>
</reference>
<protein>
    <submittedName>
        <fullName evidence="1">Uncharacterized protein</fullName>
    </submittedName>
</protein>